<comment type="similarity">
    <text evidence="1">Belongs to the Mg-chelatase subunits D/I family.</text>
</comment>
<dbReference type="RefSeq" id="WP_156719325.1">
    <property type="nucleotide sequence ID" value="NZ_CACRUF010000018.1"/>
</dbReference>
<dbReference type="Pfam" id="PF13519">
    <property type="entry name" value="VWA_2"/>
    <property type="match status" value="1"/>
</dbReference>
<reference evidence="4" key="1">
    <citation type="submission" date="2019-11" db="EMBL/GenBank/DDBJ databases">
        <authorList>
            <person name="Feng L."/>
        </authorList>
    </citation>
    <scope>NUCLEOTIDE SEQUENCE</scope>
    <source>
        <strain evidence="4">VdisparLFYP95</strain>
    </source>
</reference>
<accession>A0A6N3A9W2</accession>
<feature type="compositionally biased region" description="Acidic residues" evidence="2">
    <location>
        <begin position="332"/>
        <end position="350"/>
    </location>
</feature>
<dbReference type="Pfam" id="PF17863">
    <property type="entry name" value="AAA_lid_2"/>
    <property type="match status" value="1"/>
</dbReference>
<dbReference type="PANTHER" id="PTHR35023:SF1">
    <property type="entry name" value="MG-PROTOPORPHYRIN IX CHELATASE"/>
    <property type="match status" value="1"/>
</dbReference>
<dbReference type="Gene3D" id="1.10.8.80">
    <property type="entry name" value="Magnesium chelatase subunit I, C-Terminal domain"/>
    <property type="match status" value="1"/>
</dbReference>
<feature type="region of interest" description="Disordered" evidence="2">
    <location>
        <begin position="270"/>
        <end position="386"/>
    </location>
</feature>
<dbReference type="CDD" id="cd01451">
    <property type="entry name" value="vWA_Magnesium_chelatase"/>
    <property type="match status" value="1"/>
</dbReference>
<dbReference type="EC" id="6.6.1.1" evidence="4"/>
<name>A0A6N3A9W2_9FIRM</name>
<dbReference type="InterPro" id="IPR002035">
    <property type="entry name" value="VWF_A"/>
</dbReference>
<dbReference type="SUPFAM" id="SSF52540">
    <property type="entry name" value="P-loop containing nucleoside triphosphate hydrolases"/>
    <property type="match status" value="1"/>
</dbReference>
<dbReference type="InterPro" id="IPR041628">
    <property type="entry name" value="ChlI/MoxR_AAA_lid"/>
</dbReference>
<feature type="domain" description="VWFA" evidence="3">
    <location>
        <begin position="512"/>
        <end position="639"/>
    </location>
</feature>
<dbReference type="GO" id="GO:0016851">
    <property type="term" value="F:magnesium chelatase activity"/>
    <property type="evidence" value="ECO:0007669"/>
    <property type="project" value="UniProtKB-EC"/>
</dbReference>
<dbReference type="InterPro" id="IPR041702">
    <property type="entry name" value="BchD/ChlD_VWA"/>
</dbReference>
<gene>
    <name evidence="4" type="primary">bchD</name>
    <name evidence="4" type="ORF">VDLFYP95_00976</name>
</gene>
<dbReference type="InterPro" id="IPR036465">
    <property type="entry name" value="vWFA_dom_sf"/>
</dbReference>
<dbReference type="SMART" id="SM00327">
    <property type="entry name" value="VWA"/>
    <property type="match status" value="1"/>
</dbReference>
<dbReference type="SUPFAM" id="SSF53300">
    <property type="entry name" value="vWA-like"/>
    <property type="match status" value="1"/>
</dbReference>
<organism evidence="4">
    <name type="scientific">Veillonella dispar</name>
    <dbReference type="NCBI Taxonomy" id="39778"/>
    <lineage>
        <taxon>Bacteria</taxon>
        <taxon>Bacillati</taxon>
        <taxon>Bacillota</taxon>
        <taxon>Negativicutes</taxon>
        <taxon>Veillonellales</taxon>
        <taxon>Veillonellaceae</taxon>
        <taxon>Veillonella</taxon>
    </lineage>
</organism>
<keyword evidence="4" id="KW-0436">Ligase</keyword>
<dbReference type="AlphaFoldDB" id="A0A6N3A9W2"/>
<feature type="compositionally biased region" description="Low complexity" evidence="2">
    <location>
        <begin position="292"/>
        <end position="303"/>
    </location>
</feature>
<evidence type="ECO:0000313" key="4">
    <source>
        <dbReference type="EMBL" id="VYT89135.1"/>
    </source>
</evidence>
<dbReference type="InterPro" id="IPR052989">
    <property type="entry name" value="Mg-chelatase_DI-like"/>
</dbReference>
<dbReference type="PANTHER" id="PTHR35023">
    <property type="entry name" value="CHELATASE-RELATED"/>
    <property type="match status" value="1"/>
</dbReference>
<dbReference type="EMBL" id="CACRUF010000018">
    <property type="protein sequence ID" value="VYT89135.1"/>
    <property type="molecule type" value="Genomic_DNA"/>
</dbReference>
<dbReference type="InterPro" id="IPR027417">
    <property type="entry name" value="P-loop_NTPase"/>
</dbReference>
<evidence type="ECO:0000256" key="2">
    <source>
        <dbReference type="SAM" id="MobiDB-lite"/>
    </source>
</evidence>
<dbReference type="Gene3D" id="3.40.50.410">
    <property type="entry name" value="von Willebrand factor, type A domain"/>
    <property type="match status" value="1"/>
</dbReference>
<evidence type="ECO:0000259" key="3">
    <source>
        <dbReference type="PROSITE" id="PS50234"/>
    </source>
</evidence>
<protein>
    <submittedName>
        <fullName evidence="4">Magnesium-chelatase 60 kDa subunit</fullName>
        <ecNumber evidence="4">6.6.1.1</ecNumber>
    </submittedName>
</protein>
<proteinExistence type="inferred from homology"/>
<dbReference type="PROSITE" id="PS50234">
    <property type="entry name" value="VWFA"/>
    <property type="match status" value="1"/>
</dbReference>
<sequence>MDTSVQEALKIGLVNDQIHTIVISGGTGVGKSYILRQCLEKWQIPYRLIPVYVDNSQLQESIDFEASLEQGKMVMSSGLLDDTSTRCWVVDDGHVLSPEVRHALLVEAKRRQILLIMTINHEDQTLDDAEWELVDVHVSMETPSLESRIVVLQQHREEIQCIDISTFGGNQTNLDDGPSEVESKSIDIPSSEDIGSLIANKSVQAVAVPDAMLSLAISYALQARTVGHGAEYILLQVMKSLAVLEGSSYCKPFHAEQAVLYVLPHRMKRNDDSESESSQGDCMADNNKQEQNDSNDAITAADSDSAKDSNDSDADDVQSEQRESADCNNDMDGTEDELSDQEDSSSSDQEDSGRSDQEESSDTNDSDSISQGPNHPLNADSNEADGISALGLPDMVAKIANKMFQWKLESSKTVDRQYRKGSGRRLMTKTKDTRGRMIRAYQDEHALEDLALVDTLRAAAPYQRLRIAVKVKQLQQSAQLQQESRQDDKGLSILVKPQDYRRKAREKRIGAYQLFVVDASGSMSARHRMEATKAAVLSLLRDSYIHRDSVGLIAFRKESAEVLLPFTRSVERAERLLATLPTGGKTPLAQGLRAAYTMCDRLLRKHSAERIQIICITDGRATSGDSEEPVAEAKQWARILGTLPVDCIVIDTETGFIKLGLAKKLCQLMNGSYYAMDTISAERILRVSRR</sequence>
<evidence type="ECO:0000256" key="1">
    <source>
        <dbReference type="ARBA" id="ARBA00005799"/>
    </source>
</evidence>